<protein>
    <submittedName>
        <fullName evidence="2">Putative secreted protein</fullName>
    </submittedName>
</protein>
<proteinExistence type="predicted"/>
<accession>A0A6M2DBL8</accession>
<evidence type="ECO:0000256" key="1">
    <source>
        <dbReference type="SAM" id="MobiDB-lite"/>
    </source>
</evidence>
<dbReference type="VEuPathDB" id="VectorBase:LOC119169263"/>
<dbReference type="AlphaFoldDB" id="A0A6M2DBL8"/>
<dbReference type="OrthoDB" id="96314at2759"/>
<dbReference type="EMBL" id="GHWJ01009861">
    <property type="protein sequence ID" value="NOV42598.1"/>
    <property type="molecule type" value="Transcribed_RNA"/>
</dbReference>
<feature type="region of interest" description="Disordered" evidence="1">
    <location>
        <begin position="31"/>
        <end position="65"/>
    </location>
</feature>
<name>A0A6M2DBL8_RHIMP</name>
<organism evidence="2">
    <name type="scientific">Rhipicephalus microplus</name>
    <name type="common">Cattle tick</name>
    <name type="synonym">Boophilus microplus</name>
    <dbReference type="NCBI Taxonomy" id="6941"/>
    <lineage>
        <taxon>Eukaryota</taxon>
        <taxon>Metazoa</taxon>
        <taxon>Ecdysozoa</taxon>
        <taxon>Arthropoda</taxon>
        <taxon>Chelicerata</taxon>
        <taxon>Arachnida</taxon>
        <taxon>Acari</taxon>
        <taxon>Parasitiformes</taxon>
        <taxon>Ixodida</taxon>
        <taxon>Ixodoidea</taxon>
        <taxon>Ixodidae</taxon>
        <taxon>Rhipicephalinae</taxon>
        <taxon>Rhipicephalus</taxon>
        <taxon>Boophilus</taxon>
    </lineage>
</organism>
<reference evidence="2" key="1">
    <citation type="submission" date="2019-09" db="EMBL/GenBank/DDBJ databases">
        <title>Organ-specific transcriptomic study of the physiology of the cattle tick, Rhipicephalus microplus.</title>
        <authorList>
            <person name="Tirloni L."/>
            <person name="Braz G."/>
            <person name="Gandara A.C.P."/>
            <person name="Sabadin G.A."/>
            <person name="da Silva R.M."/>
            <person name="Guizzo M.G."/>
            <person name="Machado J.A."/>
            <person name="Costa E.P."/>
            <person name="Gomes H.F."/>
            <person name="Moraes J."/>
            <person name="Mota M.B.S."/>
            <person name="Mesquita R.D."/>
            <person name="Alvarenga P.H."/>
            <person name="Alves F."/>
            <person name="Seixas A."/>
            <person name="da Fonseca R.N."/>
            <person name="Fogaca A."/>
            <person name="Logullo C."/>
            <person name="Tanaka A."/>
            <person name="Daffre S."/>
            <person name="Termignoni C."/>
            <person name="Vaz I.S.Jr."/>
            <person name="Oliveira P.L."/>
            <person name="Ribeiro J.M."/>
        </authorList>
    </citation>
    <scope>NUCLEOTIDE SEQUENCE</scope>
    <source>
        <strain evidence="2">Porto Alegre</strain>
    </source>
</reference>
<sequence>MTIPWTKQEASVIIICLVSLLTRASLGKKISLQSSKGQEPPMVSGRVSPSGKIMPSAPYDKSSSAWRDTFAMPTTPAQRRRDQRLPKQNLLPREKKPNIILILTDDQDVELGEQALLCCWPCVFCNTKVRIL</sequence>
<evidence type="ECO:0000313" key="2">
    <source>
        <dbReference type="EMBL" id="NOV42598.1"/>
    </source>
</evidence>